<comment type="caution">
    <text evidence="7">The sequence shown here is derived from an EMBL/GenBank/DDBJ whole genome shotgun (WGS) entry which is preliminary data.</text>
</comment>
<gene>
    <name evidence="7" type="ORF">GCM10009676_11610</name>
</gene>
<evidence type="ECO:0000256" key="2">
    <source>
        <dbReference type="ARBA" id="ARBA00022801"/>
    </source>
</evidence>
<evidence type="ECO:0000313" key="7">
    <source>
        <dbReference type="EMBL" id="GAA1230452.1"/>
    </source>
</evidence>
<feature type="compositionally biased region" description="Polar residues" evidence="5">
    <location>
        <begin position="46"/>
        <end position="57"/>
    </location>
</feature>
<sequence>MERVRGRRSRDRRAAPGAALVVGVALLAACSPSDAEIRNGAGDSAPTRSPQSGTVQPEQVALEVDRRRKSGGVVAHGGADAPYNYGPTVMRDGGTTRMWWCSQYGRARPPGDDLLHARSGGLDGPFRAPGGGIPEVVLSGAPGSFDGKHTCDPSVIRVNGMYYLYYTGAAGSHDHGNAVGLATSTDGRSWKRTGSPVVRAAHDTARDNTYGAGQPAVVHVDGWFYLMFTDTTGKAAGWNGAGQFVLRAKEPTFSGNVEALGPDGFTDADGTAATRDRSVVDAFSADLMWVDAMDAFGIAHQTDNGTTVTFWNRDFSAQPYEPVVLPVPWKEGPGLVRTPQGHARVSPEDPCGRVPIDVVQATRVGKAGAPTGLRHFGADAHGFEGCRTVSGALAVLDGFAVPSPERTMDVIADGRVLRVERRSVAEAVSSGVLDRRLPILDEADVAARLPAGAKVVASPEGRGFLLGDTIWPVTGASAEKAFAANASEPERISTEQWRTYALAPSLGS</sequence>
<feature type="region of interest" description="Disordered" evidence="5">
    <location>
        <begin position="37"/>
        <end position="59"/>
    </location>
</feature>
<keyword evidence="8" id="KW-1185">Reference proteome</keyword>
<evidence type="ECO:0000256" key="3">
    <source>
        <dbReference type="ARBA" id="ARBA00023295"/>
    </source>
</evidence>
<proteinExistence type="inferred from homology"/>
<keyword evidence="6" id="KW-0732">Signal</keyword>
<evidence type="ECO:0000256" key="4">
    <source>
        <dbReference type="RuleBase" id="RU361187"/>
    </source>
</evidence>
<dbReference type="InterPro" id="IPR006710">
    <property type="entry name" value="Glyco_hydro_43"/>
</dbReference>
<dbReference type="PROSITE" id="PS51257">
    <property type="entry name" value="PROKAR_LIPOPROTEIN"/>
    <property type="match status" value="1"/>
</dbReference>
<accession>A0ABN1W308</accession>
<dbReference type="InterPro" id="IPR023296">
    <property type="entry name" value="Glyco_hydro_beta-prop_sf"/>
</dbReference>
<evidence type="ECO:0000313" key="8">
    <source>
        <dbReference type="Proteomes" id="UP001500653"/>
    </source>
</evidence>
<protein>
    <submittedName>
        <fullName evidence="7">Beta-xylosidase</fullName>
    </submittedName>
</protein>
<dbReference type="RefSeq" id="WP_253866689.1">
    <property type="nucleotide sequence ID" value="NZ_BAAALN010000004.1"/>
</dbReference>
<keyword evidence="3 4" id="KW-0326">Glycosidase</keyword>
<comment type="similarity">
    <text evidence="1 4">Belongs to the glycosyl hydrolase 43 family.</text>
</comment>
<dbReference type="Proteomes" id="UP001500653">
    <property type="component" value="Unassembled WGS sequence"/>
</dbReference>
<dbReference type="EMBL" id="BAAALN010000004">
    <property type="protein sequence ID" value="GAA1230452.1"/>
    <property type="molecule type" value="Genomic_DNA"/>
</dbReference>
<reference evidence="7 8" key="1">
    <citation type="journal article" date="2019" name="Int. J. Syst. Evol. Microbiol.">
        <title>The Global Catalogue of Microorganisms (GCM) 10K type strain sequencing project: providing services to taxonomists for standard genome sequencing and annotation.</title>
        <authorList>
            <consortium name="The Broad Institute Genomics Platform"/>
            <consortium name="The Broad Institute Genome Sequencing Center for Infectious Disease"/>
            <person name="Wu L."/>
            <person name="Ma J."/>
        </authorList>
    </citation>
    <scope>NUCLEOTIDE SEQUENCE [LARGE SCALE GENOMIC DNA]</scope>
    <source>
        <strain evidence="7 8">JCM 13023</strain>
    </source>
</reference>
<evidence type="ECO:0000256" key="6">
    <source>
        <dbReference type="SAM" id="SignalP"/>
    </source>
</evidence>
<feature type="signal peptide" evidence="6">
    <location>
        <begin position="1"/>
        <end position="35"/>
    </location>
</feature>
<organism evidence="7 8">
    <name type="scientific">Prauserella halophila</name>
    <dbReference type="NCBI Taxonomy" id="185641"/>
    <lineage>
        <taxon>Bacteria</taxon>
        <taxon>Bacillati</taxon>
        <taxon>Actinomycetota</taxon>
        <taxon>Actinomycetes</taxon>
        <taxon>Pseudonocardiales</taxon>
        <taxon>Pseudonocardiaceae</taxon>
        <taxon>Prauserella</taxon>
    </lineage>
</organism>
<dbReference type="Gene3D" id="2.115.10.20">
    <property type="entry name" value="Glycosyl hydrolase domain, family 43"/>
    <property type="match status" value="2"/>
</dbReference>
<name>A0ABN1W308_9PSEU</name>
<dbReference type="Pfam" id="PF04616">
    <property type="entry name" value="Glyco_hydro_43"/>
    <property type="match status" value="1"/>
</dbReference>
<dbReference type="SUPFAM" id="SSF75005">
    <property type="entry name" value="Arabinanase/levansucrase/invertase"/>
    <property type="match status" value="1"/>
</dbReference>
<evidence type="ECO:0000256" key="5">
    <source>
        <dbReference type="SAM" id="MobiDB-lite"/>
    </source>
</evidence>
<keyword evidence="2 4" id="KW-0378">Hydrolase</keyword>
<evidence type="ECO:0000256" key="1">
    <source>
        <dbReference type="ARBA" id="ARBA00009865"/>
    </source>
</evidence>
<feature type="chain" id="PRO_5047433927" evidence="6">
    <location>
        <begin position="36"/>
        <end position="508"/>
    </location>
</feature>